<dbReference type="InterPro" id="IPR002018">
    <property type="entry name" value="CarbesteraseB"/>
</dbReference>
<evidence type="ECO:0000256" key="2">
    <source>
        <dbReference type="ARBA" id="ARBA00022801"/>
    </source>
</evidence>
<dbReference type="KEGG" id="msl:Msil_3376"/>
<evidence type="ECO:0000256" key="1">
    <source>
        <dbReference type="ARBA" id="ARBA00005964"/>
    </source>
</evidence>
<dbReference type="Proteomes" id="UP000002257">
    <property type="component" value="Chromosome"/>
</dbReference>
<evidence type="ECO:0000259" key="4">
    <source>
        <dbReference type="Pfam" id="PF00135"/>
    </source>
</evidence>
<dbReference type="PANTHER" id="PTHR11559">
    <property type="entry name" value="CARBOXYLESTERASE"/>
    <property type="match status" value="1"/>
</dbReference>
<dbReference type="AlphaFoldDB" id="B8ES64"/>
<sequence length="562" mass="60274">MSKSLRRTVSSYSRRARRYSPSRISLAVGLALSIGSLVAPIQAQAASGPKVQTNKGPVQGFIANGVAEFLGIPYAAPPVGDLRWRPPQPHEVWQKALDARNFGPICLQTASNPYSGPANMNEDCLFLNIFTPEIHTGTRQRLPVIVYIHGGGNSSGESTGYDGSKLAGQGHTVVVTLNYRLGLLGDMANPAIDAEGHPFGNYDILDQQAALRWVQKNIINFGGDPNNITLAGQSGGSADTEASVMSPLAKGLLQRAILESHVYEPTPLASAEAQGAAFAVAAGCGAGASPAVAACLRALPASKIFALDSGPYHSEIIGDGQVVPNASFRTLIQQGRFNHVPVMSGTTEDEETFSLAGTEYSENPRHPFTAADYQNMVNSYASASYPSGTAAKLQALYPLNAFVTPALAMDAIGTDPWACKQRGINSLLADKVPVYAYEFDDRTAPSYYPTMPGLQLLAYHTGDIQYLFPLYHGSPLGIVHELNRKQEKLSDEMVAAWTNFAWTGNPNGVGNSPWPRYKNRPSAASERAPAILSENIPALSTFTDHEFSQTHNCDFWDSVSPF</sequence>
<dbReference type="PROSITE" id="PS00941">
    <property type="entry name" value="CARBOXYLESTERASE_B_2"/>
    <property type="match status" value="1"/>
</dbReference>
<dbReference type="EMBL" id="CP001280">
    <property type="protein sequence ID" value="ACK52279.1"/>
    <property type="molecule type" value="Genomic_DNA"/>
</dbReference>
<dbReference type="EC" id="3.1.1.-" evidence="3"/>
<keyword evidence="2 3" id="KW-0378">Hydrolase</keyword>
<dbReference type="InterPro" id="IPR019819">
    <property type="entry name" value="Carboxylesterase_B_CS"/>
</dbReference>
<dbReference type="STRING" id="395965.Msil_3376"/>
<dbReference type="PROSITE" id="PS00122">
    <property type="entry name" value="CARBOXYLESTERASE_B_1"/>
    <property type="match status" value="1"/>
</dbReference>
<evidence type="ECO:0000256" key="3">
    <source>
        <dbReference type="RuleBase" id="RU361235"/>
    </source>
</evidence>
<dbReference type="InterPro" id="IPR019826">
    <property type="entry name" value="Carboxylesterase_B_AS"/>
</dbReference>
<accession>B8ES64</accession>
<organism evidence="5 6">
    <name type="scientific">Methylocella silvestris (strain DSM 15510 / CIP 108128 / LMG 27833 / NCIMB 13906 / BL2)</name>
    <dbReference type="NCBI Taxonomy" id="395965"/>
    <lineage>
        <taxon>Bacteria</taxon>
        <taxon>Pseudomonadati</taxon>
        <taxon>Pseudomonadota</taxon>
        <taxon>Alphaproteobacteria</taxon>
        <taxon>Hyphomicrobiales</taxon>
        <taxon>Beijerinckiaceae</taxon>
        <taxon>Methylocella</taxon>
    </lineage>
</organism>
<dbReference type="SUPFAM" id="SSF53474">
    <property type="entry name" value="alpha/beta-Hydrolases"/>
    <property type="match status" value="1"/>
</dbReference>
<dbReference type="GO" id="GO:0016787">
    <property type="term" value="F:hydrolase activity"/>
    <property type="evidence" value="ECO:0007669"/>
    <property type="project" value="UniProtKB-KW"/>
</dbReference>
<feature type="domain" description="Carboxylesterase type B" evidence="4">
    <location>
        <begin position="49"/>
        <end position="521"/>
    </location>
</feature>
<dbReference type="Pfam" id="PF00135">
    <property type="entry name" value="COesterase"/>
    <property type="match status" value="1"/>
</dbReference>
<dbReference type="ESTHER" id="metsb-b8es64">
    <property type="family name" value="Carb_B_Bacteria"/>
</dbReference>
<comment type="similarity">
    <text evidence="1 3">Belongs to the type-B carboxylesterase/lipase family.</text>
</comment>
<reference evidence="5 6" key="1">
    <citation type="journal article" date="2010" name="J. Bacteriol.">
        <title>Complete genome sequence of the aerobic facultative methanotroph Methylocella silvestris BL2.</title>
        <authorList>
            <person name="Chen Y."/>
            <person name="Crombie A."/>
            <person name="Rahman M.T."/>
            <person name="Dedysh S.N."/>
            <person name="Liesack W."/>
            <person name="Stott M.B."/>
            <person name="Alam M."/>
            <person name="Theisen A.R."/>
            <person name="Murrell J.C."/>
            <person name="Dunfield P.F."/>
        </authorList>
    </citation>
    <scope>NUCLEOTIDE SEQUENCE [LARGE SCALE GENOMIC DNA]</scope>
    <source>
        <strain evidence="6">DSM 15510 / CIP 108128 / LMG 27833 / NCIMB 13906 / BL2</strain>
    </source>
</reference>
<dbReference type="HOGENOM" id="CLU_006586_16_4_5"/>
<proteinExistence type="inferred from homology"/>
<dbReference type="InterPro" id="IPR050309">
    <property type="entry name" value="Type-B_Carboxylest/Lipase"/>
</dbReference>
<gene>
    <name evidence="5" type="ordered locus">Msil_3376</name>
</gene>
<keyword evidence="6" id="KW-1185">Reference proteome</keyword>
<name>B8ES64_METSB</name>
<dbReference type="eggNOG" id="COG2272">
    <property type="taxonomic scope" value="Bacteria"/>
</dbReference>
<dbReference type="InterPro" id="IPR029058">
    <property type="entry name" value="AB_hydrolase_fold"/>
</dbReference>
<evidence type="ECO:0000313" key="6">
    <source>
        <dbReference type="Proteomes" id="UP000002257"/>
    </source>
</evidence>
<dbReference type="OrthoDB" id="9775851at2"/>
<dbReference type="Gene3D" id="3.40.50.1820">
    <property type="entry name" value="alpha/beta hydrolase"/>
    <property type="match status" value="1"/>
</dbReference>
<protein>
    <recommendedName>
        <fullName evidence="3">Carboxylic ester hydrolase</fullName>
        <ecNumber evidence="3">3.1.1.-</ecNumber>
    </recommendedName>
</protein>
<evidence type="ECO:0000313" key="5">
    <source>
        <dbReference type="EMBL" id="ACK52279.1"/>
    </source>
</evidence>